<dbReference type="InterPro" id="IPR011990">
    <property type="entry name" value="TPR-like_helical_dom_sf"/>
</dbReference>
<keyword evidence="3" id="KW-1185">Reference proteome</keyword>
<dbReference type="EMBL" id="JACIJM010000002">
    <property type="protein sequence ID" value="MBB5721116.1"/>
    <property type="molecule type" value="Genomic_DNA"/>
</dbReference>
<dbReference type="SMART" id="SM00028">
    <property type="entry name" value="TPR"/>
    <property type="match status" value="3"/>
</dbReference>
<organism evidence="2 3">
    <name type="scientific">Yoonia ponticola</name>
    <dbReference type="NCBI Taxonomy" id="1524255"/>
    <lineage>
        <taxon>Bacteria</taxon>
        <taxon>Pseudomonadati</taxon>
        <taxon>Pseudomonadota</taxon>
        <taxon>Alphaproteobacteria</taxon>
        <taxon>Rhodobacterales</taxon>
        <taxon>Paracoccaceae</taxon>
        <taxon>Yoonia</taxon>
    </lineage>
</organism>
<dbReference type="Gene3D" id="1.25.40.10">
    <property type="entry name" value="Tetratricopeptide repeat domain"/>
    <property type="match status" value="1"/>
</dbReference>
<dbReference type="SUPFAM" id="SSF48452">
    <property type="entry name" value="TPR-like"/>
    <property type="match status" value="1"/>
</dbReference>
<comment type="caution">
    <text evidence="2">The sequence shown here is derived from an EMBL/GenBank/DDBJ whole genome shotgun (WGS) entry which is preliminary data.</text>
</comment>
<dbReference type="GO" id="GO:0000127">
    <property type="term" value="C:transcription factor TFIIIC complex"/>
    <property type="evidence" value="ECO:0007669"/>
    <property type="project" value="TreeGrafter"/>
</dbReference>
<dbReference type="Pfam" id="PF13429">
    <property type="entry name" value="TPR_15"/>
    <property type="match status" value="1"/>
</dbReference>
<dbReference type="RefSeq" id="WP_183525703.1">
    <property type="nucleotide sequence ID" value="NZ_JACIJM010000002.1"/>
</dbReference>
<dbReference type="InterPro" id="IPR019734">
    <property type="entry name" value="TPR_rpt"/>
</dbReference>
<dbReference type="PANTHER" id="PTHR23082:SF0">
    <property type="entry name" value="GENERAL TRANSCRIPTION FACTOR 3C POLYPEPTIDE 3"/>
    <property type="match status" value="1"/>
</dbReference>
<dbReference type="InterPro" id="IPR039340">
    <property type="entry name" value="Tfc4/TFIIIC-102/Sfc4"/>
</dbReference>
<dbReference type="Gene3D" id="3.40.50.2000">
    <property type="entry name" value="Glycogen Phosphorylase B"/>
    <property type="match status" value="1"/>
</dbReference>
<name>A0A7W9BIJ1_9RHOB</name>
<gene>
    <name evidence="2" type="ORF">FHS72_000723</name>
</gene>
<evidence type="ECO:0000313" key="3">
    <source>
        <dbReference type="Proteomes" id="UP000535415"/>
    </source>
</evidence>
<feature type="repeat" description="TPR" evidence="1">
    <location>
        <begin position="43"/>
        <end position="76"/>
    </location>
</feature>
<dbReference type="PROSITE" id="PS50005">
    <property type="entry name" value="TPR"/>
    <property type="match status" value="1"/>
</dbReference>
<keyword evidence="1" id="KW-0802">TPR repeat</keyword>
<dbReference type="GO" id="GO:0006383">
    <property type="term" value="P:transcription by RNA polymerase III"/>
    <property type="evidence" value="ECO:0007669"/>
    <property type="project" value="InterPro"/>
</dbReference>
<evidence type="ECO:0000313" key="2">
    <source>
        <dbReference type="EMBL" id="MBB5721116.1"/>
    </source>
</evidence>
<reference evidence="2 3" key="1">
    <citation type="submission" date="2020-08" db="EMBL/GenBank/DDBJ databases">
        <title>Genomic Encyclopedia of Type Strains, Phase IV (KMG-IV): sequencing the most valuable type-strain genomes for metagenomic binning, comparative biology and taxonomic classification.</title>
        <authorList>
            <person name="Goeker M."/>
        </authorList>
    </citation>
    <scope>NUCLEOTIDE SEQUENCE [LARGE SCALE GENOMIC DNA]</scope>
    <source>
        <strain evidence="2 3">DSM 101064</strain>
    </source>
</reference>
<dbReference type="Proteomes" id="UP000535415">
    <property type="component" value="Unassembled WGS sequence"/>
</dbReference>
<dbReference type="SUPFAM" id="SSF53756">
    <property type="entry name" value="UDP-Glycosyltransferase/glycogen phosphorylase"/>
    <property type="match status" value="1"/>
</dbReference>
<proteinExistence type="predicted"/>
<evidence type="ECO:0000256" key="1">
    <source>
        <dbReference type="PROSITE-ProRule" id="PRU00339"/>
    </source>
</evidence>
<protein>
    <submittedName>
        <fullName evidence="2">Tetratricopeptide (TPR) repeat protein</fullName>
    </submittedName>
</protein>
<dbReference type="PANTHER" id="PTHR23082">
    <property type="entry name" value="TRANSCRIPTION INITIATION FACTOR IIIC TFIIIC , POLYPEPTIDE 3-RELATED"/>
    <property type="match status" value="1"/>
</dbReference>
<accession>A0A7W9BIJ1</accession>
<sequence>MAIPRVTQEQAVLRRAAHKAHVDNAPEALQAYATYLAQVPNDAAIWSNLGALHRKQGRYLQALRAQERAQRIAPDDVGLRNNYANILSDLGHYKASIAARRWILEHNPDDVTQKSMIARCLRGQGHYLGAIEYLETVIPDHPEDTELQMQLAFAQLGAGQYNQAFQTYRVRWDTEELKRHDQPFPEWDGQSLAGKTILVLPEQGFGDAILFMRFLPALKALGATVWVLTEKPVYPLFSKLEGADWVGTSLGKDAPVDCWINMMDMAAIHFAQTDKIPAPTKLQIPAIAHDRAAAIVAPYQDAFKVGVIWSGSVTYKGNGFRSFSHTDFLPLADIAGVQLFSLYKGPALAAYEADGSDAFIINAAASERNFGDNAAMMEQMDLVISSDTATAHLAGSLGVPTWTILHWDPFWVWRHAGDTTDWYPNMRLFRQTSALAWTDVLTEVGTALRAKIGDRA</sequence>
<dbReference type="AlphaFoldDB" id="A0A7W9BIJ1"/>